<keyword evidence="12" id="KW-1185">Reference proteome</keyword>
<evidence type="ECO:0000256" key="6">
    <source>
        <dbReference type="RuleBase" id="RU003915"/>
    </source>
</evidence>
<dbReference type="SUPFAM" id="SSF54534">
    <property type="entry name" value="FKBP-like"/>
    <property type="match status" value="1"/>
</dbReference>
<evidence type="ECO:0000313" key="12">
    <source>
        <dbReference type="Proteomes" id="UP000626180"/>
    </source>
</evidence>
<dbReference type="Pfam" id="PF00254">
    <property type="entry name" value="FKBP_C"/>
    <property type="match status" value="1"/>
</dbReference>
<dbReference type="PANTHER" id="PTHR43811:SF23">
    <property type="entry name" value="FKBP-TYPE 22 KDA PEPTIDYL-PROLYL CIS-TRANS ISOMERASE"/>
    <property type="match status" value="1"/>
</dbReference>
<feature type="signal peptide" evidence="7">
    <location>
        <begin position="1"/>
        <end position="19"/>
    </location>
</feature>
<dbReference type="EMBL" id="JADMCD010000008">
    <property type="protein sequence ID" value="MBF8642183.1"/>
    <property type="molecule type" value="Genomic_DNA"/>
</dbReference>
<evidence type="ECO:0000256" key="2">
    <source>
        <dbReference type="ARBA" id="ARBA00006577"/>
    </source>
</evidence>
<dbReference type="InterPro" id="IPR036944">
    <property type="entry name" value="PPIase_FKBP_N_sf"/>
</dbReference>
<organism evidence="10 11">
    <name type="scientific">Pseudomonas luteola</name>
    <dbReference type="NCBI Taxonomy" id="47886"/>
    <lineage>
        <taxon>Bacteria</taxon>
        <taxon>Pseudomonadati</taxon>
        <taxon>Pseudomonadota</taxon>
        <taxon>Gammaproteobacteria</taxon>
        <taxon>Pseudomonadales</taxon>
        <taxon>Pseudomonadaceae</taxon>
        <taxon>Pseudomonas</taxon>
    </lineage>
</organism>
<evidence type="ECO:0000313" key="11">
    <source>
        <dbReference type="Proteomes" id="UP000250443"/>
    </source>
</evidence>
<dbReference type="EC" id="5.2.1.8" evidence="6"/>
<dbReference type="Proteomes" id="UP000626180">
    <property type="component" value="Unassembled WGS sequence"/>
</dbReference>
<feature type="chain" id="PRO_5016041541" description="Peptidyl-prolyl cis-trans isomerase" evidence="7">
    <location>
        <begin position="20"/>
        <end position="217"/>
    </location>
</feature>
<dbReference type="InterPro" id="IPR000774">
    <property type="entry name" value="PPIase_FKBP_N"/>
</dbReference>
<comment type="catalytic activity">
    <reaction evidence="1 5 6">
        <text>[protein]-peptidylproline (omega=180) = [protein]-peptidylproline (omega=0)</text>
        <dbReference type="Rhea" id="RHEA:16237"/>
        <dbReference type="Rhea" id="RHEA-COMP:10747"/>
        <dbReference type="Rhea" id="RHEA-COMP:10748"/>
        <dbReference type="ChEBI" id="CHEBI:83833"/>
        <dbReference type="ChEBI" id="CHEBI:83834"/>
        <dbReference type="EC" id="5.2.1.8"/>
    </reaction>
</comment>
<evidence type="ECO:0000256" key="4">
    <source>
        <dbReference type="ARBA" id="ARBA00023235"/>
    </source>
</evidence>
<accession>A0A2X2DM74</accession>
<evidence type="ECO:0000256" key="5">
    <source>
        <dbReference type="PROSITE-ProRule" id="PRU00277"/>
    </source>
</evidence>
<dbReference type="GO" id="GO:0003755">
    <property type="term" value="F:peptidyl-prolyl cis-trans isomerase activity"/>
    <property type="evidence" value="ECO:0007669"/>
    <property type="project" value="UniProtKB-UniRule"/>
</dbReference>
<evidence type="ECO:0000256" key="7">
    <source>
        <dbReference type="SAM" id="SignalP"/>
    </source>
</evidence>
<feature type="domain" description="PPIase FKBP-type" evidence="8">
    <location>
        <begin position="134"/>
        <end position="217"/>
    </location>
</feature>
<keyword evidence="3 5" id="KW-0697">Rotamase</keyword>
<proteinExistence type="inferred from homology"/>
<evidence type="ECO:0000259" key="8">
    <source>
        <dbReference type="PROSITE" id="PS50059"/>
    </source>
</evidence>
<dbReference type="InterPro" id="IPR046357">
    <property type="entry name" value="PPIase_dom_sf"/>
</dbReference>
<name>A0A2X2DM74_PSELU</name>
<comment type="similarity">
    <text evidence="2 6">Belongs to the FKBP-type PPIase family.</text>
</comment>
<dbReference type="Pfam" id="PF01346">
    <property type="entry name" value="FKBP_N"/>
    <property type="match status" value="1"/>
</dbReference>
<keyword evidence="4 5" id="KW-0413">Isomerase</keyword>
<evidence type="ECO:0000256" key="3">
    <source>
        <dbReference type="ARBA" id="ARBA00023110"/>
    </source>
</evidence>
<evidence type="ECO:0000256" key="1">
    <source>
        <dbReference type="ARBA" id="ARBA00000971"/>
    </source>
</evidence>
<dbReference type="Gene3D" id="1.10.287.460">
    <property type="entry name" value="Peptidyl-prolyl cis-trans isomerase, FKBP-type, N-terminal domain"/>
    <property type="match status" value="1"/>
</dbReference>
<dbReference type="GO" id="GO:0006457">
    <property type="term" value="P:protein folding"/>
    <property type="evidence" value="ECO:0007669"/>
    <property type="project" value="InterPro"/>
</dbReference>
<dbReference type="PANTHER" id="PTHR43811">
    <property type="entry name" value="FKBP-TYPE PEPTIDYL-PROLYL CIS-TRANS ISOMERASE FKPA"/>
    <property type="match status" value="1"/>
</dbReference>
<evidence type="ECO:0000313" key="10">
    <source>
        <dbReference type="EMBL" id="SPZ13225.1"/>
    </source>
</evidence>
<dbReference type="RefSeq" id="WP_010796681.1">
    <property type="nucleotide sequence ID" value="NZ_FQYS01000007.1"/>
</dbReference>
<gene>
    <name evidence="10" type="primary">fkl</name>
    <name evidence="9" type="ORF">IRZ65_15965</name>
    <name evidence="10" type="ORF">NCTC11842_04946</name>
</gene>
<reference evidence="10 11" key="1">
    <citation type="submission" date="2018-06" db="EMBL/GenBank/DDBJ databases">
        <authorList>
            <consortium name="Pathogen Informatics"/>
            <person name="Doyle S."/>
        </authorList>
    </citation>
    <scope>NUCLEOTIDE SEQUENCE [LARGE SCALE GENOMIC DNA]</scope>
    <source>
        <strain evidence="10 11">NCTC11842</strain>
    </source>
</reference>
<dbReference type="InterPro" id="IPR001179">
    <property type="entry name" value="PPIase_FKBP_dom"/>
</dbReference>
<dbReference type="AlphaFoldDB" id="A0A2X2DM74"/>
<dbReference type="EMBL" id="UAUF01000014">
    <property type="protein sequence ID" value="SPZ13225.1"/>
    <property type="molecule type" value="Genomic_DNA"/>
</dbReference>
<keyword evidence="7" id="KW-0732">Signal</keyword>
<sequence length="217" mass="24025">MLRLSLLSLCLLLPLAAHAEDKVKDELAYSLGTEIGNRLKSELPDLQIDDLIKGLNQSYKGEPLAMDQKKIDELVAQHEEVIDQQEESNNVEAARQAETRFLVNEKTRYGVKELPGGVLVTVIRQGTGPQPKADGQVQVRYIGKLPDGSTFDEQQTPQWFKLSSVIPGWRTALTQMPVGSQWRIVVPSSQAYGDEGAGDLIPPYSPLVFEVTLEATR</sequence>
<dbReference type="PROSITE" id="PS50059">
    <property type="entry name" value="FKBP_PPIASE"/>
    <property type="match status" value="1"/>
</dbReference>
<evidence type="ECO:0000313" key="9">
    <source>
        <dbReference type="EMBL" id="MBF8642183.1"/>
    </source>
</evidence>
<protein>
    <recommendedName>
        <fullName evidence="6">Peptidyl-prolyl cis-trans isomerase</fullName>
        <ecNumber evidence="6">5.2.1.8</ecNumber>
    </recommendedName>
</protein>
<reference evidence="9 12" key="2">
    <citation type="submission" date="2020-10" db="EMBL/GenBank/DDBJ databases">
        <title>Genome sequences of Pseudomonas isolates.</title>
        <authorList>
            <person name="Wessels L."/>
            <person name="Reich F."/>
            <person name="Hammerl J."/>
        </authorList>
    </citation>
    <scope>NUCLEOTIDE SEQUENCE [LARGE SCALE GENOMIC DNA]</scope>
    <source>
        <strain evidence="9 12">20-MO00624-0</strain>
    </source>
</reference>
<dbReference type="Proteomes" id="UP000250443">
    <property type="component" value="Unassembled WGS sequence"/>
</dbReference>
<dbReference type="Gene3D" id="3.10.50.40">
    <property type="match status" value="1"/>
</dbReference>